<dbReference type="AlphaFoldDB" id="A0A1I7RPA2"/>
<dbReference type="WBParaSite" id="BXY_0254300.1">
    <property type="protein sequence ID" value="BXY_0254300.1"/>
    <property type="gene ID" value="BXY_0254300"/>
</dbReference>
<organism evidence="3 5">
    <name type="scientific">Bursaphelenchus xylophilus</name>
    <name type="common">Pinewood nematode worm</name>
    <name type="synonym">Aphelenchoides xylophilus</name>
    <dbReference type="NCBI Taxonomy" id="6326"/>
    <lineage>
        <taxon>Eukaryota</taxon>
        <taxon>Metazoa</taxon>
        <taxon>Ecdysozoa</taxon>
        <taxon>Nematoda</taxon>
        <taxon>Chromadorea</taxon>
        <taxon>Rhabditida</taxon>
        <taxon>Tylenchina</taxon>
        <taxon>Tylenchomorpha</taxon>
        <taxon>Aphelenchoidea</taxon>
        <taxon>Aphelenchoididae</taxon>
        <taxon>Bursaphelenchus</taxon>
    </lineage>
</organism>
<sequence>MQLYLLLIIVFFVKEDTAYRIKRSGAGSGYSAEYSGIEGSAAIPVNSIEEYTNSGEEAVINAVAPSQSPSNVIFSMINNQQAAADIFGQQAAAAFQQFDENSGAQPAVVQPAGNGLGSGSGQVPITGSTSASTAFNPFGAPITTTASNPFGFPITTTISNPFFVPTTTTANNGAFVPTTTTVYNGVFAPTTTTANYGFFAPTTTTAGPAFFPTTITANLG</sequence>
<dbReference type="Proteomes" id="UP000095284">
    <property type="component" value="Unplaced"/>
</dbReference>
<dbReference type="EMBL" id="CAJFDI010000002">
    <property type="protein sequence ID" value="CAD5214781.1"/>
    <property type="molecule type" value="Genomic_DNA"/>
</dbReference>
<feature type="chain" id="PRO_5035359269" evidence="1">
    <location>
        <begin position="19"/>
        <end position="220"/>
    </location>
</feature>
<gene>
    <name evidence="2" type="ORF">BXYJ_LOCUS3701</name>
</gene>
<keyword evidence="4" id="KW-1185">Reference proteome</keyword>
<reference evidence="5" key="1">
    <citation type="submission" date="2016-11" db="UniProtKB">
        <authorList>
            <consortium name="WormBaseParasite"/>
        </authorList>
    </citation>
    <scope>IDENTIFICATION</scope>
</reference>
<evidence type="ECO:0000313" key="3">
    <source>
        <dbReference type="Proteomes" id="UP000095284"/>
    </source>
</evidence>
<accession>A0A1I7RPA2</accession>
<dbReference type="EMBL" id="CAJFCV020000002">
    <property type="protein sequence ID" value="CAG9095672.1"/>
    <property type="molecule type" value="Genomic_DNA"/>
</dbReference>
<dbReference type="Proteomes" id="UP000582659">
    <property type="component" value="Unassembled WGS sequence"/>
</dbReference>
<name>A0A1I7RPA2_BURXY</name>
<evidence type="ECO:0000256" key="1">
    <source>
        <dbReference type="SAM" id="SignalP"/>
    </source>
</evidence>
<evidence type="ECO:0000313" key="4">
    <source>
        <dbReference type="Proteomes" id="UP000659654"/>
    </source>
</evidence>
<dbReference type="Proteomes" id="UP000659654">
    <property type="component" value="Unassembled WGS sequence"/>
</dbReference>
<keyword evidence="1" id="KW-0732">Signal</keyword>
<evidence type="ECO:0000313" key="5">
    <source>
        <dbReference type="WBParaSite" id="BXY_0254300.1"/>
    </source>
</evidence>
<proteinExistence type="predicted"/>
<reference evidence="2" key="2">
    <citation type="submission" date="2020-09" db="EMBL/GenBank/DDBJ databases">
        <authorList>
            <person name="Kikuchi T."/>
        </authorList>
    </citation>
    <scope>NUCLEOTIDE SEQUENCE</scope>
    <source>
        <strain evidence="2">Ka4C1</strain>
    </source>
</reference>
<evidence type="ECO:0000313" key="2">
    <source>
        <dbReference type="EMBL" id="CAD5214781.1"/>
    </source>
</evidence>
<protein>
    <submittedName>
        <fullName evidence="2">(pine wood nematode) hypothetical protein</fullName>
    </submittedName>
</protein>
<feature type="signal peptide" evidence="1">
    <location>
        <begin position="1"/>
        <end position="18"/>
    </location>
</feature>